<organism evidence="2 3">
    <name type="scientific">Mycolicibacterium brumae</name>
    <dbReference type="NCBI Taxonomy" id="85968"/>
    <lineage>
        <taxon>Bacteria</taxon>
        <taxon>Bacillati</taxon>
        <taxon>Actinomycetota</taxon>
        <taxon>Actinomycetes</taxon>
        <taxon>Mycobacteriales</taxon>
        <taxon>Mycobacteriaceae</taxon>
        <taxon>Mycolicibacterium</taxon>
    </lineage>
</organism>
<name>A0A2G5PFU3_9MYCO</name>
<dbReference type="Proteomes" id="UP000230551">
    <property type="component" value="Unassembled WGS sequence"/>
</dbReference>
<dbReference type="STRING" id="85968.GCA_900073015_02006"/>
<evidence type="ECO:0000313" key="2">
    <source>
        <dbReference type="EMBL" id="PIB77191.1"/>
    </source>
</evidence>
<feature type="transmembrane region" description="Helical" evidence="1">
    <location>
        <begin position="47"/>
        <end position="68"/>
    </location>
</feature>
<sequence>MSTGGLLLVGLAIAVGLVGVVVPLLPGGFLVLAAITVWACFEQNTTGWVTLGVCAALIVTASVVKYLWPAKRMRAADVGTPILIFGALCGIVGFFAVPVIGLVIGFVGGVFVGELVKRRDLARAWAATVFAVKGVLLSMGVEFAGALLAAGVWAGAVLLG</sequence>
<dbReference type="AlphaFoldDB" id="A0A2G5PFU3"/>
<keyword evidence="3" id="KW-1185">Reference proteome</keyword>
<protein>
    <submittedName>
        <fullName evidence="2">DUF456 domain-containing protein</fullName>
    </submittedName>
</protein>
<evidence type="ECO:0000313" key="3">
    <source>
        <dbReference type="Proteomes" id="UP000230551"/>
    </source>
</evidence>
<feature type="transmembrane region" description="Helical" evidence="1">
    <location>
        <begin position="6"/>
        <end position="35"/>
    </location>
</feature>
<reference evidence="2 3" key="1">
    <citation type="journal article" date="2017" name="Infect. Genet. Evol.">
        <title>The new phylogeny of the genus Mycobacterium: The old and the news.</title>
        <authorList>
            <person name="Tortoli E."/>
            <person name="Fedrizzi T."/>
            <person name="Meehan C.J."/>
            <person name="Trovato A."/>
            <person name="Grottola A."/>
            <person name="Giacobazzi E."/>
            <person name="Serpini G.F."/>
            <person name="Tagliazucchi S."/>
            <person name="Fabio A."/>
            <person name="Bettua C."/>
            <person name="Bertorelli R."/>
            <person name="Frascaro F."/>
            <person name="De Sanctis V."/>
            <person name="Pecorari M."/>
            <person name="Jousson O."/>
            <person name="Segata N."/>
            <person name="Cirillo D.M."/>
        </authorList>
    </citation>
    <scope>NUCLEOTIDE SEQUENCE [LARGE SCALE GENOMIC DNA]</scope>
    <source>
        <strain evidence="2 3">CIP1034565</strain>
    </source>
</reference>
<proteinExistence type="predicted"/>
<dbReference type="EMBL" id="PDCN02000002">
    <property type="protein sequence ID" value="PIB77191.1"/>
    <property type="molecule type" value="Genomic_DNA"/>
</dbReference>
<keyword evidence="1" id="KW-1133">Transmembrane helix</keyword>
<gene>
    <name evidence="2" type="ORF">CQY22_002765</name>
</gene>
<comment type="caution">
    <text evidence="2">The sequence shown here is derived from an EMBL/GenBank/DDBJ whole genome shotgun (WGS) entry which is preliminary data.</text>
</comment>
<dbReference type="InterPro" id="IPR007403">
    <property type="entry name" value="DUF456"/>
</dbReference>
<dbReference type="RefSeq" id="WP_090588853.1">
    <property type="nucleotide sequence ID" value="NZ_CP104302.1"/>
</dbReference>
<keyword evidence="1" id="KW-0472">Membrane</keyword>
<dbReference type="OrthoDB" id="3577600at2"/>
<evidence type="ECO:0000256" key="1">
    <source>
        <dbReference type="SAM" id="Phobius"/>
    </source>
</evidence>
<accession>A0A2G5PFU3</accession>
<feature type="transmembrane region" description="Helical" evidence="1">
    <location>
        <begin position="80"/>
        <end position="112"/>
    </location>
</feature>
<dbReference type="Pfam" id="PF04306">
    <property type="entry name" value="DUF456"/>
    <property type="match status" value="1"/>
</dbReference>
<keyword evidence="1" id="KW-0812">Transmembrane</keyword>
<feature type="transmembrane region" description="Helical" evidence="1">
    <location>
        <begin position="124"/>
        <end position="154"/>
    </location>
</feature>